<reference evidence="2 3" key="1">
    <citation type="submission" date="2015-01" db="EMBL/GenBank/DDBJ databases">
        <title>The Genome Sequence of Cladophialophora immunda CBS83496.</title>
        <authorList>
            <consortium name="The Broad Institute Genomics Platform"/>
            <person name="Cuomo C."/>
            <person name="de Hoog S."/>
            <person name="Gorbushina A."/>
            <person name="Stielow B."/>
            <person name="Teixiera M."/>
            <person name="Abouelleil A."/>
            <person name="Chapman S.B."/>
            <person name="Priest M."/>
            <person name="Young S.K."/>
            <person name="Wortman J."/>
            <person name="Nusbaum C."/>
            <person name="Birren B."/>
        </authorList>
    </citation>
    <scope>NUCLEOTIDE SEQUENCE [LARGE SCALE GENOMIC DNA]</scope>
    <source>
        <strain evidence="2 3">CBS 83496</strain>
    </source>
</reference>
<name>A0A0D2C563_9EURO</name>
<feature type="domain" description="Alpha/beta hydrolase" evidence="1">
    <location>
        <begin position="10"/>
        <end position="260"/>
    </location>
</feature>
<dbReference type="Pfam" id="PF20091">
    <property type="entry name" value="Abhydrolase_10"/>
    <property type="match status" value="1"/>
</dbReference>
<dbReference type="VEuPathDB" id="FungiDB:PV07_08761"/>
<evidence type="ECO:0000259" key="1">
    <source>
        <dbReference type="Pfam" id="PF20091"/>
    </source>
</evidence>
<organism evidence="2 3">
    <name type="scientific">Cladophialophora immunda</name>
    <dbReference type="NCBI Taxonomy" id="569365"/>
    <lineage>
        <taxon>Eukaryota</taxon>
        <taxon>Fungi</taxon>
        <taxon>Dikarya</taxon>
        <taxon>Ascomycota</taxon>
        <taxon>Pezizomycotina</taxon>
        <taxon>Eurotiomycetes</taxon>
        <taxon>Chaetothyriomycetidae</taxon>
        <taxon>Chaetothyriales</taxon>
        <taxon>Herpotrichiellaceae</taxon>
        <taxon>Cladophialophora</taxon>
    </lineage>
</organism>
<gene>
    <name evidence="2" type="ORF">PV07_08761</name>
</gene>
<dbReference type="STRING" id="569365.A0A0D2C563"/>
<proteinExistence type="predicted"/>
<sequence>MEQHSTLPTVEGPIVGFRRGYPFASYYGNIRSIGYVEEEYFISGTATRYQPVCNLTDDGRWTLQTTNTSAYRTRILVHRPTDEKKFNGITVLEWINVSFGYEVSFGGDTPGLYEDGAVYILISAQPVGLYGLQVANPQGLRQWDPARYGGLFIPDDAISYDIYTQVACIVNSSLGQSRILGGFQPSVVVGVGGSQSGSRLLSCVNGVQPLVEAFGVLMPLLAASHVSSLDVDPPATKQGGSDMKTITKIRTDLSIPVRHLCACPSSNDNAEIEGYGQEREPRAAYARRTSRRVDDGRPCRGRGRLELHCAHPRAVSEWLFSI</sequence>
<keyword evidence="3" id="KW-1185">Reference proteome</keyword>
<dbReference type="RefSeq" id="XP_016245811.1">
    <property type="nucleotide sequence ID" value="XM_016395955.1"/>
</dbReference>
<dbReference type="OrthoDB" id="30881at2759"/>
<dbReference type="AlphaFoldDB" id="A0A0D2C563"/>
<accession>A0A0D2C563</accession>
<dbReference type="HOGENOM" id="CLU_863325_0_0_1"/>
<dbReference type="EMBL" id="KN847044">
    <property type="protein sequence ID" value="KIW25595.1"/>
    <property type="molecule type" value="Genomic_DNA"/>
</dbReference>
<evidence type="ECO:0000313" key="2">
    <source>
        <dbReference type="EMBL" id="KIW25595.1"/>
    </source>
</evidence>
<evidence type="ECO:0000313" key="3">
    <source>
        <dbReference type="Proteomes" id="UP000054466"/>
    </source>
</evidence>
<dbReference type="InterPro" id="IPR045394">
    <property type="entry name" value="Abhydrolase_dom"/>
</dbReference>
<dbReference type="Proteomes" id="UP000054466">
    <property type="component" value="Unassembled WGS sequence"/>
</dbReference>
<dbReference type="GeneID" id="27347955"/>
<protein>
    <recommendedName>
        <fullName evidence="1">Alpha/beta hydrolase domain-containing protein</fullName>
    </recommendedName>
</protein>